<reference evidence="2" key="1">
    <citation type="journal article" date="2019" name="Int. J. Syst. Evol. Microbiol.">
        <title>The Global Catalogue of Microorganisms (GCM) 10K type strain sequencing project: providing services to taxonomists for standard genome sequencing and annotation.</title>
        <authorList>
            <consortium name="The Broad Institute Genomics Platform"/>
            <consortium name="The Broad Institute Genome Sequencing Center for Infectious Disease"/>
            <person name="Wu L."/>
            <person name="Ma J."/>
        </authorList>
    </citation>
    <scope>NUCLEOTIDE SEQUENCE [LARGE SCALE GENOMIC DNA]</scope>
    <source>
        <strain evidence="2">JCM 17064</strain>
    </source>
</reference>
<sequence>MQITNFNYNPKLRQFLVDYSLRMYEENAILDDEHLLMEYNLLLRDNNLNALFLEEYLTNYLRDGEDIG</sequence>
<protein>
    <submittedName>
        <fullName evidence="1">Uncharacterized protein</fullName>
    </submittedName>
</protein>
<evidence type="ECO:0000313" key="2">
    <source>
        <dbReference type="Proteomes" id="UP001500968"/>
    </source>
</evidence>
<keyword evidence="2" id="KW-1185">Reference proteome</keyword>
<comment type="caution">
    <text evidence="1">The sequence shown here is derived from an EMBL/GenBank/DDBJ whole genome shotgun (WGS) entry which is preliminary data.</text>
</comment>
<dbReference type="Proteomes" id="UP001500968">
    <property type="component" value="Unassembled WGS sequence"/>
</dbReference>
<organism evidence="1 2">
    <name type="scientific">Flavobacterium cheonhonense</name>
    <dbReference type="NCBI Taxonomy" id="706185"/>
    <lineage>
        <taxon>Bacteria</taxon>
        <taxon>Pseudomonadati</taxon>
        <taxon>Bacteroidota</taxon>
        <taxon>Flavobacteriia</taxon>
        <taxon>Flavobacteriales</taxon>
        <taxon>Flavobacteriaceae</taxon>
        <taxon>Flavobacterium</taxon>
    </lineage>
</organism>
<accession>A0ABP7TXQ1</accession>
<gene>
    <name evidence="1" type="ORF">GCM10022386_16030</name>
</gene>
<evidence type="ECO:0000313" key="1">
    <source>
        <dbReference type="EMBL" id="GAA4032593.1"/>
    </source>
</evidence>
<name>A0ABP7TXQ1_9FLAO</name>
<proteinExistence type="predicted"/>
<dbReference type="EMBL" id="BAABCR010000015">
    <property type="protein sequence ID" value="GAA4032593.1"/>
    <property type="molecule type" value="Genomic_DNA"/>
</dbReference>
<dbReference type="RefSeq" id="WP_324689212.1">
    <property type="nucleotide sequence ID" value="NZ_BAABCR010000015.1"/>
</dbReference>